<dbReference type="EnsemblPlants" id="Pp3c26_5739V3.1">
    <property type="protein sequence ID" value="Pp3c26_5739V3.1"/>
    <property type="gene ID" value="Pp3c26_5739"/>
</dbReference>
<dbReference type="AlphaFoldDB" id="A0A2K1IC06"/>
<organism evidence="1">
    <name type="scientific">Physcomitrium patens</name>
    <name type="common">Spreading-leaved earth moss</name>
    <name type="synonym">Physcomitrella patens</name>
    <dbReference type="NCBI Taxonomy" id="3218"/>
    <lineage>
        <taxon>Eukaryota</taxon>
        <taxon>Viridiplantae</taxon>
        <taxon>Streptophyta</taxon>
        <taxon>Embryophyta</taxon>
        <taxon>Bryophyta</taxon>
        <taxon>Bryophytina</taxon>
        <taxon>Bryopsida</taxon>
        <taxon>Funariidae</taxon>
        <taxon>Funariales</taxon>
        <taxon>Funariaceae</taxon>
        <taxon>Physcomitrium</taxon>
    </lineage>
</organism>
<reference evidence="1 3" key="2">
    <citation type="journal article" date="2018" name="Plant J.">
        <title>The Physcomitrella patens chromosome-scale assembly reveals moss genome structure and evolution.</title>
        <authorList>
            <person name="Lang D."/>
            <person name="Ullrich K.K."/>
            <person name="Murat F."/>
            <person name="Fuchs J."/>
            <person name="Jenkins J."/>
            <person name="Haas F.B."/>
            <person name="Piednoel M."/>
            <person name="Gundlach H."/>
            <person name="Van Bel M."/>
            <person name="Meyberg R."/>
            <person name="Vives C."/>
            <person name="Morata J."/>
            <person name="Symeonidi A."/>
            <person name="Hiss M."/>
            <person name="Muchero W."/>
            <person name="Kamisugi Y."/>
            <person name="Saleh O."/>
            <person name="Blanc G."/>
            <person name="Decker E.L."/>
            <person name="van Gessel N."/>
            <person name="Grimwood J."/>
            <person name="Hayes R.D."/>
            <person name="Graham S.W."/>
            <person name="Gunter L.E."/>
            <person name="McDaniel S.F."/>
            <person name="Hoernstein S.N.W."/>
            <person name="Larsson A."/>
            <person name="Li F.W."/>
            <person name="Perroud P.F."/>
            <person name="Phillips J."/>
            <person name="Ranjan P."/>
            <person name="Rokshar D.S."/>
            <person name="Rothfels C.J."/>
            <person name="Schneider L."/>
            <person name="Shu S."/>
            <person name="Stevenson D.W."/>
            <person name="Thummler F."/>
            <person name="Tillich M."/>
            <person name="Villarreal Aguilar J.C."/>
            <person name="Widiez T."/>
            <person name="Wong G.K."/>
            <person name="Wymore A."/>
            <person name="Zhang Y."/>
            <person name="Zimmer A.D."/>
            <person name="Quatrano R.S."/>
            <person name="Mayer K.F.X."/>
            <person name="Goodstein D."/>
            <person name="Casacuberta J.M."/>
            <person name="Vandepoele K."/>
            <person name="Reski R."/>
            <person name="Cuming A.C."/>
            <person name="Tuskan G.A."/>
            <person name="Maumus F."/>
            <person name="Salse J."/>
            <person name="Schmutz J."/>
            <person name="Rensing S.A."/>
        </authorList>
    </citation>
    <scope>NUCLEOTIDE SEQUENCE [LARGE SCALE GENOMIC DNA]</scope>
    <source>
        <strain evidence="2 3">cv. Gransden 2004</strain>
    </source>
</reference>
<evidence type="ECO:0000313" key="2">
    <source>
        <dbReference type="EnsemblPlants" id="Pp3c26_5739V3.1"/>
    </source>
</evidence>
<proteinExistence type="predicted"/>
<dbReference type="Gramene" id="Pp3c26_5739V3.1">
    <property type="protein sequence ID" value="Pp3c26_5739V3.1"/>
    <property type="gene ID" value="Pp3c26_5739"/>
</dbReference>
<reference evidence="1 3" key="1">
    <citation type="journal article" date="2008" name="Science">
        <title>The Physcomitrella genome reveals evolutionary insights into the conquest of land by plants.</title>
        <authorList>
            <person name="Rensing S."/>
            <person name="Lang D."/>
            <person name="Zimmer A."/>
            <person name="Terry A."/>
            <person name="Salamov A."/>
            <person name="Shapiro H."/>
            <person name="Nishiyama T."/>
            <person name="Perroud P.-F."/>
            <person name="Lindquist E."/>
            <person name="Kamisugi Y."/>
            <person name="Tanahashi T."/>
            <person name="Sakakibara K."/>
            <person name="Fujita T."/>
            <person name="Oishi K."/>
            <person name="Shin-I T."/>
            <person name="Kuroki Y."/>
            <person name="Toyoda A."/>
            <person name="Suzuki Y."/>
            <person name="Hashimoto A."/>
            <person name="Yamaguchi K."/>
            <person name="Sugano A."/>
            <person name="Kohara Y."/>
            <person name="Fujiyama A."/>
            <person name="Anterola A."/>
            <person name="Aoki S."/>
            <person name="Ashton N."/>
            <person name="Barbazuk W.B."/>
            <person name="Barker E."/>
            <person name="Bennetzen J."/>
            <person name="Bezanilla M."/>
            <person name="Blankenship R."/>
            <person name="Cho S.H."/>
            <person name="Dutcher S."/>
            <person name="Estelle M."/>
            <person name="Fawcett J.A."/>
            <person name="Gundlach H."/>
            <person name="Hanada K."/>
            <person name="Heyl A."/>
            <person name="Hicks K.A."/>
            <person name="Hugh J."/>
            <person name="Lohr M."/>
            <person name="Mayer K."/>
            <person name="Melkozernov A."/>
            <person name="Murata T."/>
            <person name="Nelson D."/>
            <person name="Pils B."/>
            <person name="Prigge M."/>
            <person name="Reiss B."/>
            <person name="Renner T."/>
            <person name="Rombauts S."/>
            <person name="Rushton P."/>
            <person name="Sanderfoot A."/>
            <person name="Schween G."/>
            <person name="Shiu S.-H."/>
            <person name="Stueber K."/>
            <person name="Theodoulou F.L."/>
            <person name="Tu H."/>
            <person name="Van de Peer Y."/>
            <person name="Verrier P.J."/>
            <person name="Waters E."/>
            <person name="Wood A."/>
            <person name="Yang L."/>
            <person name="Cove D."/>
            <person name="Cuming A."/>
            <person name="Hasebe M."/>
            <person name="Lucas S."/>
            <person name="Mishler D.B."/>
            <person name="Reski R."/>
            <person name="Grigoriev I."/>
            <person name="Quatrano R.S."/>
            <person name="Boore J.L."/>
        </authorList>
    </citation>
    <scope>NUCLEOTIDE SEQUENCE [LARGE SCALE GENOMIC DNA]</scope>
    <source>
        <strain evidence="2 3">cv. Gransden 2004</strain>
    </source>
</reference>
<protein>
    <submittedName>
        <fullName evidence="1 2">Uncharacterized protein</fullName>
    </submittedName>
</protein>
<gene>
    <name evidence="1" type="ORF">PHYPA_030277</name>
</gene>
<dbReference type="InParanoid" id="A0A2K1IC06"/>
<sequence>MDVFISKLLYKCVGFERRKLCENLFTSVYYFLCKCKGFNLAFEFSLL</sequence>
<name>A0A2K1IC06_PHYPA</name>
<accession>A0A2K1IC06</accession>
<evidence type="ECO:0000313" key="1">
    <source>
        <dbReference type="EMBL" id="PNR26796.1"/>
    </source>
</evidence>
<evidence type="ECO:0000313" key="3">
    <source>
        <dbReference type="Proteomes" id="UP000006727"/>
    </source>
</evidence>
<reference evidence="2" key="3">
    <citation type="submission" date="2020-12" db="UniProtKB">
        <authorList>
            <consortium name="EnsemblPlants"/>
        </authorList>
    </citation>
    <scope>IDENTIFICATION</scope>
</reference>
<keyword evidence="3" id="KW-1185">Reference proteome</keyword>
<dbReference type="EMBL" id="ABEU02000026">
    <property type="protein sequence ID" value="PNR26796.1"/>
    <property type="molecule type" value="Genomic_DNA"/>
</dbReference>
<dbReference type="Proteomes" id="UP000006727">
    <property type="component" value="Chromosome 26"/>
</dbReference>